<dbReference type="InterPro" id="IPR032718">
    <property type="entry name" value="PGBD4_Znf_C"/>
</dbReference>
<feature type="compositionally biased region" description="Acidic residues" evidence="1">
    <location>
        <begin position="22"/>
        <end position="32"/>
    </location>
</feature>
<dbReference type="Proteomes" id="UP000046392">
    <property type="component" value="Unplaced"/>
</dbReference>
<accession>A0A0N5C6W1</accession>
<keyword evidence="4" id="KW-1185">Reference proteome</keyword>
<evidence type="ECO:0000256" key="1">
    <source>
        <dbReference type="SAM" id="MobiDB-lite"/>
    </source>
</evidence>
<evidence type="ECO:0000313" key="5">
    <source>
        <dbReference type="WBParaSite" id="SPAL_0001367600.1"/>
    </source>
</evidence>
<evidence type="ECO:0000313" key="4">
    <source>
        <dbReference type="Proteomes" id="UP000046392"/>
    </source>
</evidence>
<name>A0A0N5C6W1_STREA</name>
<dbReference type="Pfam" id="PF13843">
    <property type="entry name" value="DDE_Tnp_1_7"/>
    <property type="match status" value="1"/>
</dbReference>
<dbReference type="Pfam" id="PF13842">
    <property type="entry name" value="zf-Tnp_2"/>
    <property type="match status" value="1"/>
</dbReference>
<organism evidence="4 5">
    <name type="scientific">Strongyloides papillosus</name>
    <name type="common">Intestinal threadworm</name>
    <dbReference type="NCBI Taxonomy" id="174720"/>
    <lineage>
        <taxon>Eukaryota</taxon>
        <taxon>Metazoa</taxon>
        <taxon>Ecdysozoa</taxon>
        <taxon>Nematoda</taxon>
        <taxon>Chromadorea</taxon>
        <taxon>Rhabditida</taxon>
        <taxon>Tylenchina</taxon>
        <taxon>Panagrolaimomorpha</taxon>
        <taxon>Strongyloidoidea</taxon>
        <taxon>Strongyloididae</taxon>
        <taxon>Strongyloides</taxon>
    </lineage>
</organism>
<protein>
    <submittedName>
        <fullName evidence="5">DDE_Tnp_1_7 domain-containing protein</fullName>
    </submittedName>
</protein>
<dbReference type="PANTHER" id="PTHR46599">
    <property type="entry name" value="PIGGYBAC TRANSPOSABLE ELEMENT-DERIVED PROTEIN 4"/>
    <property type="match status" value="1"/>
</dbReference>
<reference evidence="5" key="1">
    <citation type="submission" date="2017-02" db="UniProtKB">
        <authorList>
            <consortium name="WormBaseParasite"/>
        </authorList>
    </citation>
    <scope>IDENTIFICATION</scope>
</reference>
<evidence type="ECO:0000259" key="2">
    <source>
        <dbReference type="Pfam" id="PF13842"/>
    </source>
</evidence>
<feature type="region of interest" description="Disordered" evidence="1">
    <location>
        <begin position="1"/>
        <end position="32"/>
    </location>
</feature>
<sequence>MDNSGEANNIKEIFADGLSDIPSDEENSDDCEDDYDFQVLQDNAKVMIPLDEEENDDYESSDIENVVPEKKRKVLIPSNSESNVNELSIISLPSGRGLNSDDDDWSTEDVQPKLEDFEGSCGVTVAISEPNSIPEVVKLILGDDLFEMFSHQTSVYYNQNSKKHKIAKTIKWSPVNPTEFKKFLALIILMGRTQKGSWREYWSTDPLLAVPIFPKIMSRNRFEQIWTFWHFNNNEEMTNSSSRLFKIQPVLEYFVHKFNTVYKPKQNLSLDEGMIPWRGRLSFRTYNPGKIVKYGLLVRILSESDTGYICNLEIYTADGKKLEETILSVLEPYLGLWHHVYQDNYYNSISIANKLLEHKTRVCGTIREKRGLPLCLKNEGSLLKSGEIAFRRKGDVLLLIWMNKRQVRMITTIHDSSYCSIGKKSKNTGEEIKKPICVHQYNANMKGVDRADQHLSYNSILRKSVKWTKKAVLYLINCGLFNAYRIYQTLNPDSKIRYKDFLLEVARNWLTLGETEESTVLESSLPGLSNITKRTPSKDYPQRLSGDMKKHVPVQIPPTEKKEFPTKRCKVCSTNGKRSETRYVCKICDVPLHTVDCFTRYHTLKKF</sequence>
<evidence type="ECO:0000259" key="3">
    <source>
        <dbReference type="Pfam" id="PF13843"/>
    </source>
</evidence>
<dbReference type="WBParaSite" id="SPAL_0001367600.1">
    <property type="protein sequence ID" value="SPAL_0001367600.1"/>
    <property type="gene ID" value="SPAL_0001367600"/>
</dbReference>
<dbReference type="PANTHER" id="PTHR46599:SF3">
    <property type="entry name" value="PIGGYBAC TRANSPOSABLE ELEMENT-DERIVED PROTEIN 4"/>
    <property type="match status" value="1"/>
</dbReference>
<proteinExistence type="predicted"/>
<dbReference type="InterPro" id="IPR029526">
    <property type="entry name" value="PGBD"/>
</dbReference>
<dbReference type="AlphaFoldDB" id="A0A0N5C6W1"/>
<dbReference type="STRING" id="174720.A0A0N5C6W1"/>
<feature type="domain" description="PiggyBac transposable element-derived protein 4 C-terminal zinc-finger" evidence="2">
    <location>
        <begin position="565"/>
        <end position="602"/>
    </location>
</feature>
<feature type="domain" description="PiggyBac transposable element-derived protein" evidence="3">
    <location>
        <begin position="138"/>
        <end position="484"/>
    </location>
</feature>